<accession>A0ABW4BD34</accession>
<evidence type="ECO:0000313" key="2">
    <source>
        <dbReference type="EMBL" id="MFD1393938.1"/>
    </source>
</evidence>
<organism evidence="2 3">
    <name type="scientific">Lacticaseibacillus jixianensis</name>
    <dbReference type="NCBI Taxonomy" id="2486012"/>
    <lineage>
        <taxon>Bacteria</taxon>
        <taxon>Bacillati</taxon>
        <taxon>Bacillota</taxon>
        <taxon>Bacilli</taxon>
        <taxon>Lactobacillales</taxon>
        <taxon>Lactobacillaceae</taxon>
        <taxon>Lacticaseibacillus</taxon>
    </lineage>
</organism>
<dbReference type="RefSeq" id="WP_125586382.1">
    <property type="nucleotide sequence ID" value="NZ_JBHTMO010000036.1"/>
</dbReference>
<name>A0ABW4BD34_9LACO</name>
<protein>
    <recommendedName>
        <fullName evidence="4">WxL domain-containing protein</fullName>
    </recommendedName>
</protein>
<dbReference type="Proteomes" id="UP001597249">
    <property type="component" value="Unassembled WGS sequence"/>
</dbReference>
<feature type="signal peptide" evidence="1">
    <location>
        <begin position="1"/>
        <end position="26"/>
    </location>
</feature>
<keyword evidence="3" id="KW-1185">Reference proteome</keyword>
<evidence type="ECO:0000313" key="3">
    <source>
        <dbReference type="Proteomes" id="UP001597249"/>
    </source>
</evidence>
<proteinExistence type="predicted"/>
<evidence type="ECO:0008006" key="4">
    <source>
        <dbReference type="Google" id="ProtNLM"/>
    </source>
</evidence>
<reference evidence="3" key="1">
    <citation type="journal article" date="2019" name="Int. J. Syst. Evol. Microbiol.">
        <title>The Global Catalogue of Microorganisms (GCM) 10K type strain sequencing project: providing services to taxonomists for standard genome sequencing and annotation.</title>
        <authorList>
            <consortium name="The Broad Institute Genomics Platform"/>
            <consortium name="The Broad Institute Genome Sequencing Center for Infectious Disease"/>
            <person name="Wu L."/>
            <person name="Ma J."/>
        </authorList>
    </citation>
    <scope>NUCLEOTIDE SEQUENCE [LARGE SCALE GENOMIC DNA]</scope>
    <source>
        <strain evidence="3">CCM 8911</strain>
    </source>
</reference>
<keyword evidence="1" id="KW-0732">Signal</keyword>
<dbReference type="EMBL" id="JBHTMO010000036">
    <property type="protein sequence ID" value="MFD1393938.1"/>
    <property type="molecule type" value="Genomic_DNA"/>
</dbReference>
<comment type="caution">
    <text evidence="2">The sequence shown here is derived from an EMBL/GenBank/DDBJ whole genome shotgun (WGS) entry which is preliminary data.</text>
</comment>
<gene>
    <name evidence="2" type="ORF">ACFQ3L_10215</name>
</gene>
<feature type="chain" id="PRO_5046400855" description="WxL domain-containing protein" evidence="1">
    <location>
        <begin position="27"/>
        <end position="184"/>
    </location>
</feature>
<evidence type="ECO:0000256" key="1">
    <source>
        <dbReference type="SAM" id="SignalP"/>
    </source>
</evidence>
<sequence length="184" mass="18757">MKKFMTSLVLTAAVAGLFGASNVVRADDTNSLTGSTNASVTFEGGNLSLSNTTGSVAFKGSKVLDVYTSGYADSQPVTATVDDFLSGAKGWTLNVKQTGWTTTDANADAAPLNSDSTALTLGDTAIQATGDTLAGKGDYGHTPDAFDGNNQLSLKIKSGVTVKPGAYSNTLTWTLTDPISATGN</sequence>